<comment type="caution">
    <text evidence="1">The sequence shown here is derived from an EMBL/GenBank/DDBJ whole genome shotgun (WGS) entry which is preliminary data.</text>
</comment>
<reference evidence="1" key="1">
    <citation type="journal article" date="2014" name="Front. Microbiol.">
        <title>High frequency of phylogenetically diverse reductive dehalogenase-homologous genes in deep subseafloor sedimentary metagenomes.</title>
        <authorList>
            <person name="Kawai M."/>
            <person name="Futagami T."/>
            <person name="Toyoda A."/>
            <person name="Takaki Y."/>
            <person name="Nishi S."/>
            <person name="Hori S."/>
            <person name="Arai W."/>
            <person name="Tsubouchi T."/>
            <person name="Morono Y."/>
            <person name="Uchiyama I."/>
            <person name="Ito T."/>
            <person name="Fujiyama A."/>
            <person name="Inagaki F."/>
            <person name="Takami H."/>
        </authorList>
    </citation>
    <scope>NUCLEOTIDE SEQUENCE</scope>
    <source>
        <strain evidence="1">Expedition CK06-06</strain>
    </source>
</reference>
<protein>
    <submittedName>
        <fullName evidence="1">Uncharacterized protein</fullName>
    </submittedName>
</protein>
<feature type="non-terminal residue" evidence="1">
    <location>
        <position position="1"/>
    </location>
</feature>
<accession>X1HNJ7</accession>
<dbReference type="EMBL" id="BARU01024970">
    <property type="protein sequence ID" value="GAH55429.1"/>
    <property type="molecule type" value="Genomic_DNA"/>
</dbReference>
<gene>
    <name evidence="1" type="ORF">S03H2_40284</name>
</gene>
<evidence type="ECO:0000313" key="1">
    <source>
        <dbReference type="EMBL" id="GAH55429.1"/>
    </source>
</evidence>
<name>X1HNJ7_9ZZZZ</name>
<proteinExistence type="predicted"/>
<organism evidence="1">
    <name type="scientific">marine sediment metagenome</name>
    <dbReference type="NCBI Taxonomy" id="412755"/>
    <lineage>
        <taxon>unclassified sequences</taxon>
        <taxon>metagenomes</taxon>
        <taxon>ecological metagenomes</taxon>
    </lineage>
</organism>
<sequence length="275" mass="30874">YGDNRNVEIYLIDLRLEENPSSSNPDTLWSIYDNEFADAGGVDVETESNTVFTDTGQVSLGDANDKYGIEVSYIYEHGKSEYSIDATSELLTLLSLSSIAGLAVIGKKGDEDNYEFEKGQVGDEKDWTVPYDNPGQYSLQELSTINFSQSGNKPDNNTEFRVYYQFDFDFVEDSTDKYYGKILMGPDYGSVNISWISFDLTLVESEESYSPMYVRYIQDLTGGQGSYTLDYGIEGVSTWDDDFIIYNEEELVGLTGKDVVNGHPRLTYNPDSSPP</sequence>
<dbReference type="AlphaFoldDB" id="X1HNJ7"/>
<feature type="non-terminal residue" evidence="1">
    <location>
        <position position="275"/>
    </location>
</feature>